<dbReference type="InterPro" id="IPR012340">
    <property type="entry name" value="NA-bd_OB-fold"/>
</dbReference>
<evidence type="ECO:0000256" key="1">
    <source>
        <dbReference type="ARBA" id="ARBA00022801"/>
    </source>
</evidence>
<dbReference type="GO" id="GO:0003676">
    <property type="term" value="F:nucleic acid binding"/>
    <property type="evidence" value="ECO:0007669"/>
    <property type="project" value="InterPro"/>
</dbReference>
<evidence type="ECO:0000259" key="3">
    <source>
        <dbReference type="Pfam" id="PF01966"/>
    </source>
</evidence>
<evidence type="ECO:0000313" key="5">
    <source>
        <dbReference type="Proteomes" id="UP000017973"/>
    </source>
</evidence>
<dbReference type="CDD" id="cd04492">
    <property type="entry name" value="YhaM_OBF_like"/>
    <property type="match status" value="1"/>
</dbReference>
<evidence type="ECO:0000313" key="4">
    <source>
        <dbReference type="EMBL" id="EST53028.1"/>
    </source>
</evidence>
<keyword evidence="1" id="KW-0378">Hydrolase</keyword>
<keyword evidence="4" id="KW-0540">Nuclease</keyword>
<protein>
    <submittedName>
        <fullName evidence="4">3'-5' exonuclease</fullName>
    </submittedName>
</protein>
<evidence type="ECO:0000259" key="2">
    <source>
        <dbReference type="Pfam" id="PF01336"/>
    </source>
</evidence>
<dbReference type="GO" id="GO:0004527">
    <property type="term" value="F:exonuclease activity"/>
    <property type="evidence" value="ECO:0007669"/>
    <property type="project" value="UniProtKB-KW"/>
</dbReference>
<dbReference type="InterPro" id="IPR003607">
    <property type="entry name" value="HD/PDEase_dom"/>
</dbReference>
<dbReference type="HOGENOM" id="CLU_056349_2_0_9"/>
<accession>V6MCC7</accession>
<gene>
    <name evidence="4" type="ORF">T458_19150</name>
</gene>
<feature type="domain" description="HD" evidence="3">
    <location>
        <begin position="166"/>
        <end position="285"/>
    </location>
</feature>
<dbReference type="Pfam" id="PF01966">
    <property type="entry name" value="HD"/>
    <property type="match status" value="1"/>
</dbReference>
<dbReference type="eggNOG" id="COG3481">
    <property type="taxonomic scope" value="Bacteria"/>
</dbReference>
<dbReference type="PATRIC" id="fig|1408254.3.peg.3768"/>
<dbReference type="STRING" id="1408254.T458_19150"/>
<dbReference type="CDD" id="cd00077">
    <property type="entry name" value="HDc"/>
    <property type="match status" value="1"/>
</dbReference>
<dbReference type="GO" id="GO:0031125">
    <property type="term" value="P:rRNA 3'-end processing"/>
    <property type="evidence" value="ECO:0007669"/>
    <property type="project" value="TreeGrafter"/>
</dbReference>
<dbReference type="InterPro" id="IPR006674">
    <property type="entry name" value="HD_domain"/>
</dbReference>
<dbReference type="Gene3D" id="2.40.50.140">
    <property type="entry name" value="Nucleic acid-binding proteins"/>
    <property type="match status" value="1"/>
</dbReference>
<dbReference type="Pfam" id="PF01336">
    <property type="entry name" value="tRNA_anti-codon"/>
    <property type="match status" value="1"/>
</dbReference>
<keyword evidence="5" id="KW-1185">Reference proteome</keyword>
<dbReference type="EMBL" id="AYJU01000017">
    <property type="protein sequence ID" value="EST53028.1"/>
    <property type="molecule type" value="Genomic_DNA"/>
</dbReference>
<dbReference type="SUPFAM" id="SSF109604">
    <property type="entry name" value="HD-domain/PDEase-like"/>
    <property type="match status" value="1"/>
</dbReference>
<feature type="domain" description="OB" evidence="2">
    <location>
        <begin position="25"/>
        <end position="92"/>
    </location>
</feature>
<reference evidence="4 5" key="1">
    <citation type="journal article" date="2014" name="Genome Announc.">
        <title>Draft Genome Sequence of Brevibacillus panacihumi Strain W25, a Halotolerant Hydrocarbon-Degrading Bacterium.</title>
        <authorList>
            <person name="Wang X."/>
            <person name="Jin D."/>
            <person name="Zhou L."/>
            <person name="Wu L."/>
            <person name="An W."/>
            <person name="Chen Y."/>
            <person name="Zhao L."/>
        </authorList>
    </citation>
    <scope>NUCLEOTIDE SEQUENCE [LARGE SCALE GENOMIC DNA]</scope>
    <source>
        <strain evidence="4 5">W25</strain>
    </source>
</reference>
<sequence>MGKKMRYLLDYQEGERVVGFCLVKSKEAGVASNQSEYLNLELGDRSGTIMAKLWDVNAEIKEAIQVKAVVKIDAVVQSYRGKKQLVIQRIRLASPADEVVMESLIPISPIPPEELWGKLESVIHSLQSKTLQAILLEAISDSEIGERLRQYPAGVKMHHNYYHGLLEHIVSLLTAAERLLPLYPQVDRDVLYATCILHDIGKLYELSDPIAPDYTTPGQLIGHLVMGVEIVTGICRKLGIPLGDAEVLHLKHCILSHHGEVENGWGSAVSGKTPTAVLFHYLDQIDSKMNAIGQTLSDMGEEEWAYANVLRRKVWRGY</sequence>
<dbReference type="PANTHER" id="PTHR37294">
    <property type="entry name" value="3'-5' EXORIBONUCLEASE YHAM"/>
    <property type="match status" value="1"/>
</dbReference>
<dbReference type="InterPro" id="IPR050798">
    <property type="entry name" value="YhaM_exoribonuc/phosphodiest"/>
</dbReference>
<comment type="caution">
    <text evidence="4">The sequence shown here is derived from an EMBL/GenBank/DDBJ whole genome shotgun (WGS) entry which is preliminary data.</text>
</comment>
<dbReference type="Gene3D" id="1.10.3210.10">
    <property type="entry name" value="Hypothetical protein af1432"/>
    <property type="match status" value="1"/>
</dbReference>
<proteinExistence type="predicted"/>
<dbReference type="AlphaFoldDB" id="V6MCC7"/>
<dbReference type="InterPro" id="IPR004365">
    <property type="entry name" value="NA-bd_OB_tRNA"/>
</dbReference>
<organism evidence="4 5">
    <name type="scientific">Brevibacillus panacihumi W25</name>
    <dbReference type="NCBI Taxonomy" id="1408254"/>
    <lineage>
        <taxon>Bacteria</taxon>
        <taxon>Bacillati</taxon>
        <taxon>Bacillota</taxon>
        <taxon>Bacilli</taxon>
        <taxon>Bacillales</taxon>
        <taxon>Paenibacillaceae</taxon>
        <taxon>Brevibacillus</taxon>
    </lineage>
</organism>
<dbReference type="Proteomes" id="UP000017973">
    <property type="component" value="Unassembled WGS sequence"/>
</dbReference>
<keyword evidence="4" id="KW-0269">Exonuclease</keyword>
<dbReference type="PANTHER" id="PTHR37294:SF1">
    <property type="entry name" value="3'-5' EXORIBONUCLEASE YHAM"/>
    <property type="match status" value="1"/>
</dbReference>
<dbReference type="SUPFAM" id="SSF50249">
    <property type="entry name" value="Nucleic acid-binding proteins"/>
    <property type="match status" value="1"/>
</dbReference>
<name>V6MCC7_9BACL</name>